<dbReference type="PANTHER" id="PTHR36440:SF1">
    <property type="entry name" value="PUTATIVE (AFU_ORTHOLOGUE AFUA_8G07350)-RELATED"/>
    <property type="match status" value="1"/>
</dbReference>
<gene>
    <name evidence="2" type="ORF">EPA93_15750</name>
</gene>
<organism evidence="2 3">
    <name type="scientific">Ktedonosporobacter rubrisoli</name>
    <dbReference type="NCBI Taxonomy" id="2509675"/>
    <lineage>
        <taxon>Bacteria</taxon>
        <taxon>Bacillati</taxon>
        <taxon>Chloroflexota</taxon>
        <taxon>Ktedonobacteria</taxon>
        <taxon>Ktedonobacterales</taxon>
        <taxon>Ktedonosporobacteraceae</taxon>
        <taxon>Ktedonosporobacter</taxon>
    </lineage>
</organism>
<evidence type="ECO:0000313" key="3">
    <source>
        <dbReference type="Proteomes" id="UP000290365"/>
    </source>
</evidence>
<dbReference type="Proteomes" id="UP000290365">
    <property type="component" value="Chromosome"/>
</dbReference>
<dbReference type="AlphaFoldDB" id="A0A4P6JPQ3"/>
<dbReference type="KEGG" id="kbs:EPA93_15750"/>
<dbReference type="EMBL" id="CP035758">
    <property type="protein sequence ID" value="QBD77369.1"/>
    <property type="molecule type" value="Genomic_DNA"/>
</dbReference>
<dbReference type="InterPro" id="IPR014710">
    <property type="entry name" value="RmlC-like_jellyroll"/>
</dbReference>
<keyword evidence="3" id="KW-1185">Reference proteome</keyword>
<evidence type="ECO:0000259" key="1">
    <source>
        <dbReference type="Pfam" id="PF07883"/>
    </source>
</evidence>
<accession>A0A4P6JPQ3</accession>
<dbReference type="InterPro" id="IPR053146">
    <property type="entry name" value="QDO-like"/>
</dbReference>
<reference evidence="2 3" key="1">
    <citation type="submission" date="2019-01" db="EMBL/GenBank/DDBJ databases">
        <title>Ktedonosporobacter rubrisoli SCAWS-G2.</title>
        <authorList>
            <person name="Huang Y."/>
            <person name="Yan B."/>
        </authorList>
    </citation>
    <scope>NUCLEOTIDE SEQUENCE [LARGE SCALE GENOMIC DNA]</scope>
    <source>
        <strain evidence="2 3">SCAWS-G2</strain>
    </source>
</reference>
<dbReference type="InterPro" id="IPR013096">
    <property type="entry name" value="Cupin_2"/>
</dbReference>
<feature type="domain" description="Cupin type-2" evidence="1">
    <location>
        <begin position="89"/>
        <end position="156"/>
    </location>
</feature>
<sequence>MRHISNVGTLRPNTRRFCLFAYKGRPRGQSSYREFKYIFLSYTSKEEKEMHLEKNPTTHVVLDVVGPTVEFLLSPGDESSDFCVLKGVLSPGVFVPMHRHPDTEDFVVLSGTIECLKITENGHEWISGKAGDFFHVPSNALHAWRNVSSEPTTLLITTTKKMGHFFEEIGIPWLGRPQMPTPEVLAHLIETSERYGYWNASPEENAAVGINMSFK</sequence>
<name>A0A4P6JPQ3_KTERU</name>
<dbReference type="PANTHER" id="PTHR36440">
    <property type="entry name" value="PUTATIVE (AFU_ORTHOLOGUE AFUA_8G07350)-RELATED"/>
    <property type="match status" value="1"/>
</dbReference>
<proteinExistence type="predicted"/>
<dbReference type="Pfam" id="PF07883">
    <property type="entry name" value="Cupin_2"/>
    <property type="match status" value="1"/>
</dbReference>
<dbReference type="OrthoDB" id="118333at2"/>
<dbReference type="SUPFAM" id="SSF51182">
    <property type="entry name" value="RmlC-like cupins"/>
    <property type="match status" value="1"/>
</dbReference>
<protein>
    <submittedName>
        <fullName evidence="2">Cupin domain-containing protein</fullName>
    </submittedName>
</protein>
<evidence type="ECO:0000313" key="2">
    <source>
        <dbReference type="EMBL" id="QBD77369.1"/>
    </source>
</evidence>
<dbReference type="InterPro" id="IPR011051">
    <property type="entry name" value="RmlC_Cupin_sf"/>
</dbReference>
<dbReference type="Gene3D" id="2.60.120.10">
    <property type="entry name" value="Jelly Rolls"/>
    <property type="match status" value="1"/>
</dbReference>